<evidence type="ECO:0000313" key="2">
    <source>
        <dbReference type="Proteomes" id="UP000766486"/>
    </source>
</evidence>
<evidence type="ECO:0008006" key="3">
    <source>
        <dbReference type="Google" id="ProtNLM"/>
    </source>
</evidence>
<protein>
    <recommendedName>
        <fullName evidence="3">PLAC8 family protein</fullName>
    </recommendedName>
</protein>
<comment type="caution">
    <text evidence="1">The sequence shown here is derived from an EMBL/GenBank/DDBJ whole genome shotgun (WGS) entry which is preliminary data.</text>
</comment>
<dbReference type="EMBL" id="CABFNS010000933">
    <property type="protein sequence ID" value="VUC36789.1"/>
    <property type="molecule type" value="Genomic_DNA"/>
</dbReference>
<proteinExistence type="predicted"/>
<gene>
    <name evidence="1" type="ORF">CLO192961_LOCUS451974</name>
</gene>
<sequence>MCYSVDCEGVCNKGHLTAVYMAIDACTTTRATDQACQGPILLGILRCKIPIAHCETCFCLCCPRDTTEFLAESCEERIREILFSRNRPQGRDVTPVVEWVKYCQPMAGMTV</sequence>
<accession>A0ABY6UZ96</accession>
<keyword evidence="2" id="KW-1185">Reference proteome</keyword>
<dbReference type="Proteomes" id="UP000766486">
    <property type="component" value="Unassembled WGS sequence"/>
</dbReference>
<name>A0ABY6UZ96_BIOOC</name>
<reference evidence="1 2" key="1">
    <citation type="submission" date="2019-06" db="EMBL/GenBank/DDBJ databases">
        <authorList>
            <person name="Broberg M."/>
        </authorList>
    </citation>
    <scope>NUCLEOTIDE SEQUENCE [LARGE SCALE GENOMIC DNA]</scope>
</reference>
<evidence type="ECO:0000313" key="1">
    <source>
        <dbReference type="EMBL" id="VUC36789.1"/>
    </source>
</evidence>
<organism evidence="1 2">
    <name type="scientific">Bionectria ochroleuca</name>
    <name type="common">Gliocladium roseum</name>
    <dbReference type="NCBI Taxonomy" id="29856"/>
    <lineage>
        <taxon>Eukaryota</taxon>
        <taxon>Fungi</taxon>
        <taxon>Dikarya</taxon>
        <taxon>Ascomycota</taxon>
        <taxon>Pezizomycotina</taxon>
        <taxon>Sordariomycetes</taxon>
        <taxon>Hypocreomycetidae</taxon>
        <taxon>Hypocreales</taxon>
        <taxon>Bionectriaceae</taxon>
        <taxon>Clonostachys</taxon>
    </lineage>
</organism>